<protein>
    <submittedName>
        <fullName evidence="1">Uncharacterized protein</fullName>
    </submittedName>
</protein>
<name>A0ACB6S1C3_9PLEO</name>
<organism evidence="1 2">
    <name type="scientific">Macroventuria anomochaeta</name>
    <dbReference type="NCBI Taxonomy" id="301207"/>
    <lineage>
        <taxon>Eukaryota</taxon>
        <taxon>Fungi</taxon>
        <taxon>Dikarya</taxon>
        <taxon>Ascomycota</taxon>
        <taxon>Pezizomycotina</taxon>
        <taxon>Dothideomycetes</taxon>
        <taxon>Pleosporomycetidae</taxon>
        <taxon>Pleosporales</taxon>
        <taxon>Pleosporineae</taxon>
        <taxon>Didymellaceae</taxon>
        <taxon>Macroventuria</taxon>
    </lineage>
</organism>
<evidence type="ECO:0000313" key="1">
    <source>
        <dbReference type="EMBL" id="KAF2627312.1"/>
    </source>
</evidence>
<dbReference type="Proteomes" id="UP000799754">
    <property type="component" value="Unassembled WGS sequence"/>
</dbReference>
<evidence type="ECO:0000313" key="2">
    <source>
        <dbReference type="Proteomes" id="UP000799754"/>
    </source>
</evidence>
<accession>A0ACB6S1C3</accession>
<gene>
    <name evidence="1" type="ORF">BU25DRAFT_61207</name>
</gene>
<sequence>MLCSYRTLEAVCGYEGVHKKSKILTASDDPAVAPPHLGTASTFGPQTRSAPAASPRCLTSVQSMPFTATLSIRCISSVLQDDGPAIVYCGYRWHRCSERSPGKYGPRLWRQVSNTRSQMHDIGSKMSHLSTNLKDLATILDYGHGKYKLQVLIDTESIMECVEKVQKEIRQIVKQNSGI</sequence>
<reference evidence="1" key="1">
    <citation type="journal article" date="2020" name="Stud. Mycol.">
        <title>101 Dothideomycetes genomes: a test case for predicting lifestyles and emergence of pathogens.</title>
        <authorList>
            <person name="Haridas S."/>
            <person name="Albert R."/>
            <person name="Binder M."/>
            <person name="Bloem J."/>
            <person name="Labutti K."/>
            <person name="Salamov A."/>
            <person name="Andreopoulos B."/>
            <person name="Baker S."/>
            <person name="Barry K."/>
            <person name="Bills G."/>
            <person name="Bluhm B."/>
            <person name="Cannon C."/>
            <person name="Castanera R."/>
            <person name="Culley D."/>
            <person name="Daum C."/>
            <person name="Ezra D."/>
            <person name="Gonzalez J."/>
            <person name="Henrissat B."/>
            <person name="Kuo A."/>
            <person name="Liang C."/>
            <person name="Lipzen A."/>
            <person name="Lutzoni F."/>
            <person name="Magnuson J."/>
            <person name="Mondo S."/>
            <person name="Nolan M."/>
            <person name="Ohm R."/>
            <person name="Pangilinan J."/>
            <person name="Park H.-J."/>
            <person name="Ramirez L."/>
            <person name="Alfaro M."/>
            <person name="Sun H."/>
            <person name="Tritt A."/>
            <person name="Yoshinaga Y."/>
            <person name="Zwiers L.-H."/>
            <person name="Turgeon B."/>
            <person name="Goodwin S."/>
            <person name="Spatafora J."/>
            <person name="Crous P."/>
            <person name="Grigoriev I."/>
        </authorList>
    </citation>
    <scope>NUCLEOTIDE SEQUENCE</scope>
    <source>
        <strain evidence="1">CBS 525.71</strain>
    </source>
</reference>
<keyword evidence="2" id="KW-1185">Reference proteome</keyword>
<proteinExistence type="predicted"/>
<comment type="caution">
    <text evidence="1">The sequence shown here is derived from an EMBL/GenBank/DDBJ whole genome shotgun (WGS) entry which is preliminary data.</text>
</comment>
<dbReference type="EMBL" id="MU006717">
    <property type="protein sequence ID" value="KAF2627312.1"/>
    <property type="molecule type" value="Genomic_DNA"/>
</dbReference>